<evidence type="ECO:0000256" key="1">
    <source>
        <dbReference type="ARBA" id="ARBA00001946"/>
    </source>
</evidence>
<dbReference type="InterPro" id="IPR008146">
    <property type="entry name" value="Gln_synth_cat_dom"/>
</dbReference>
<proteinExistence type="inferred from homology"/>
<accession>A0A8K0WKU7</accession>
<dbReference type="Pfam" id="PF00120">
    <property type="entry name" value="Gln-synt_C"/>
    <property type="match status" value="1"/>
</dbReference>
<dbReference type="PROSITE" id="PS00181">
    <property type="entry name" value="GLNA_ATP"/>
    <property type="match status" value="1"/>
</dbReference>
<name>A0A8K0WKU7_9HYPO</name>
<dbReference type="Gene3D" id="3.30.590.10">
    <property type="entry name" value="Glutamine synthetase/guanido kinase, catalytic domain"/>
    <property type="match status" value="1"/>
</dbReference>
<keyword evidence="2" id="KW-0436">Ligase</keyword>
<evidence type="ECO:0000313" key="8">
    <source>
        <dbReference type="Proteomes" id="UP000813444"/>
    </source>
</evidence>
<dbReference type="PANTHER" id="PTHR43785">
    <property type="entry name" value="GAMMA-GLUTAMYLPUTRESCINE SYNTHETASE"/>
    <property type="match status" value="1"/>
</dbReference>
<evidence type="ECO:0000313" key="7">
    <source>
        <dbReference type="EMBL" id="KAH7305268.1"/>
    </source>
</evidence>
<dbReference type="PROSITE" id="PS51987">
    <property type="entry name" value="GS_CATALYTIC"/>
    <property type="match status" value="1"/>
</dbReference>
<dbReference type="SMART" id="SM01230">
    <property type="entry name" value="Gln-synt_C"/>
    <property type="match status" value="1"/>
</dbReference>
<reference evidence="7" key="1">
    <citation type="journal article" date="2021" name="Nat. Commun.">
        <title>Genetic determinants of endophytism in the Arabidopsis root mycobiome.</title>
        <authorList>
            <person name="Mesny F."/>
            <person name="Miyauchi S."/>
            <person name="Thiergart T."/>
            <person name="Pickel B."/>
            <person name="Atanasova L."/>
            <person name="Karlsson M."/>
            <person name="Huettel B."/>
            <person name="Barry K.W."/>
            <person name="Haridas S."/>
            <person name="Chen C."/>
            <person name="Bauer D."/>
            <person name="Andreopoulos W."/>
            <person name="Pangilinan J."/>
            <person name="LaButti K."/>
            <person name="Riley R."/>
            <person name="Lipzen A."/>
            <person name="Clum A."/>
            <person name="Drula E."/>
            <person name="Henrissat B."/>
            <person name="Kohler A."/>
            <person name="Grigoriev I.V."/>
            <person name="Martin F.M."/>
            <person name="Hacquard S."/>
        </authorList>
    </citation>
    <scope>NUCLEOTIDE SEQUENCE</scope>
    <source>
        <strain evidence="7">MPI-CAGE-CH-0235</strain>
    </source>
</reference>
<gene>
    <name evidence="7" type="ORF">B0I35DRAFT_493227</name>
</gene>
<evidence type="ECO:0000256" key="4">
    <source>
        <dbReference type="PROSITE-ProRule" id="PRU01331"/>
    </source>
</evidence>
<protein>
    <recommendedName>
        <fullName evidence="6">GS catalytic domain-containing protein</fullName>
    </recommendedName>
</protein>
<evidence type="ECO:0000256" key="3">
    <source>
        <dbReference type="ARBA" id="ARBA00022842"/>
    </source>
</evidence>
<feature type="domain" description="GS catalytic" evidence="6">
    <location>
        <begin position="113"/>
        <end position="447"/>
    </location>
</feature>
<dbReference type="SUPFAM" id="SSF55931">
    <property type="entry name" value="Glutamine synthetase/guanido kinase"/>
    <property type="match status" value="1"/>
</dbReference>
<dbReference type="InterPro" id="IPR014746">
    <property type="entry name" value="Gln_synth/guanido_kin_cat_dom"/>
</dbReference>
<organism evidence="7 8">
    <name type="scientific">Stachybotrys elegans</name>
    <dbReference type="NCBI Taxonomy" id="80388"/>
    <lineage>
        <taxon>Eukaryota</taxon>
        <taxon>Fungi</taxon>
        <taxon>Dikarya</taxon>
        <taxon>Ascomycota</taxon>
        <taxon>Pezizomycotina</taxon>
        <taxon>Sordariomycetes</taxon>
        <taxon>Hypocreomycetidae</taxon>
        <taxon>Hypocreales</taxon>
        <taxon>Stachybotryaceae</taxon>
        <taxon>Stachybotrys</taxon>
    </lineage>
</organism>
<dbReference type="InterPro" id="IPR027303">
    <property type="entry name" value="Gln_synth_gly_rich_site"/>
</dbReference>
<dbReference type="PANTHER" id="PTHR43785:SF2">
    <property type="entry name" value="TYPE-1 GLUTAMINE SYNTHETASE 1"/>
    <property type="match status" value="1"/>
</dbReference>
<comment type="caution">
    <text evidence="7">The sequence shown here is derived from an EMBL/GenBank/DDBJ whole genome shotgun (WGS) entry which is preliminary data.</text>
</comment>
<dbReference type="GO" id="GO:0004356">
    <property type="term" value="F:glutamine synthetase activity"/>
    <property type="evidence" value="ECO:0007669"/>
    <property type="project" value="InterPro"/>
</dbReference>
<evidence type="ECO:0000259" key="6">
    <source>
        <dbReference type="PROSITE" id="PS51987"/>
    </source>
</evidence>
<keyword evidence="3" id="KW-0460">Magnesium</keyword>
<dbReference type="AlphaFoldDB" id="A0A8K0WKU7"/>
<dbReference type="OrthoDB" id="3364440at2759"/>
<comment type="cofactor">
    <cofactor evidence="1">
        <name>Mg(2+)</name>
        <dbReference type="ChEBI" id="CHEBI:18420"/>
    </cofactor>
</comment>
<evidence type="ECO:0000256" key="2">
    <source>
        <dbReference type="ARBA" id="ARBA00022598"/>
    </source>
</evidence>
<evidence type="ECO:0000256" key="5">
    <source>
        <dbReference type="RuleBase" id="RU000384"/>
    </source>
</evidence>
<keyword evidence="8" id="KW-1185">Reference proteome</keyword>
<comment type="similarity">
    <text evidence="4 5">Belongs to the glutamine synthetase family.</text>
</comment>
<dbReference type="Proteomes" id="UP000813444">
    <property type="component" value="Unassembled WGS sequence"/>
</dbReference>
<sequence>MEPRQILQKLQDSGADWLRIYWCDYTASVKCRIIPMSVIKRKLNDSQPVNIIIAQAGLCLLANNAMIPGESGVGGFSLEPDWSSLTPGPIPRHISCFGEFKEKPDGSDADLCPRTALRRSLKLASSVGLDFILGFEIEFVVMEHNTDPGSPEQYITLRSDGHAWTTARNLADWGREGSFNTVLDELAGHLEAASIAIEQVHIEAAPGQYEIVLSPLPPLQACDSFLFARQIIESTAARHGFRITLHPKPYLSAPGNAAHVHMSISSDGGNDPQVYESFYAGILTHLRAITACTYASPLSYVRMGDGCWSGGRWIGWGSENRETPLRKCDQGHWEFRLLDGMANPYLALAAILGAGTIGVSEKIRLVWKDCEVDPATLTEAQRQELGITTQLPQNLKEALDALQADDRIVELLHPTVVKRHVDIKQGEIALLDSMADEERRQWVIARF</sequence>
<dbReference type="EMBL" id="JAGPNK010000019">
    <property type="protein sequence ID" value="KAH7305268.1"/>
    <property type="molecule type" value="Genomic_DNA"/>
</dbReference>